<feature type="transmembrane region" description="Helical" evidence="2">
    <location>
        <begin position="53"/>
        <end position="71"/>
    </location>
</feature>
<gene>
    <name evidence="3" type="ORF">QTN89_18200</name>
</gene>
<feature type="transmembrane region" description="Helical" evidence="2">
    <location>
        <begin position="25"/>
        <end position="46"/>
    </location>
</feature>
<evidence type="ECO:0008006" key="5">
    <source>
        <dbReference type="Google" id="ProtNLM"/>
    </source>
</evidence>
<organism evidence="3 4">
    <name type="scientific">Roseiconus lacunae</name>
    <dbReference type="NCBI Taxonomy" id="2605694"/>
    <lineage>
        <taxon>Bacteria</taxon>
        <taxon>Pseudomonadati</taxon>
        <taxon>Planctomycetota</taxon>
        <taxon>Planctomycetia</taxon>
        <taxon>Pirellulales</taxon>
        <taxon>Pirellulaceae</taxon>
        <taxon>Roseiconus</taxon>
    </lineage>
</organism>
<sequence>MGVQHYLSCLWPGLSELWWRGRLSALPAAIAFGVGLNSYLVLRFLFPTWLDPILVRSGFWVGFVVWGYWSIKSLRELPVLIAPRDVAETPDTFPEAQTAYLRRDWEQAETLLLEALRVEPRDPPALLLLSSVYRELGRPQHSLALLAEISRLEVGDHWHIELEAERGRAERLAEEQSEQNIDERELPEENFSEGNVSQVDDGSELDAKETRSRQTDTSTGDAAEMTAA</sequence>
<dbReference type="Proteomes" id="UP001239462">
    <property type="component" value="Unassembled WGS sequence"/>
</dbReference>
<feature type="region of interest" description="Disordered" evidence="1">
    <location>
        <begin position="168"/>
        <end position="228"/>
    </location>
</feature>
<name>A0ABT7PML0_9BACT</name>
<keyword evidence="2" id="KW-1133">Transmembrane helix</keyword>
<dbReference type="EMBL" id="JASZZN010000013">
    <property type="protein sequence ID" value="MDM4017386.1"/>
    <property type="molecule type" value="Genomic_DNA"/>
</dbReference>
<proteinExistence type="predicted"/>
<evidence type="ECO:0000256" key="2">
    <source>
        <dbReference type="SAM" id="Phobius"/>
    </source>
</evidence>
<evidence type="ECO:0000313" key="4">
    <source>
        <dbReference type="Proteomes" id="UP001239462"/>
    </source>
</evidence>
<keyword evidence="2" id="KW-0472">Membrane</keyword>
<dbReference type="RefSeq" id="WP_149499054.1">
    <property type="nucleotide sequence ID" value="NZ_JASZZN010000013.1"/>
</dbReference>
<dbReference type="SUPFAM" id="SSF48452">
    <property type="entry name" value="TPR-like"/>
    <property type="match status" value="1"/>
</dbReference>
<comment type="caution">
    <text evidence="3">The sequence shown here is derived from an EMBL/GenBank/DDBJ whole genome shotgun (WGS) entry which is preliminary data.</text>
</comment>
<evidence type="ECO:0000313" key="3">
    <source>
        <dbReference type="EMBL" id="MDM4017386.1"/>
    </source>
</evidence>
<dbReference type="Gene3D" id="1.25.40.10">
    <property type="entry name" value="Tetratricopeptide repeat domain"/>
    <property type="match status" value="1"/>
</dbReference>
<accession>A0ABT7PML0</accession>
<reference evidence="3 4" key="1">
    <citation type="submission" date="2023-06" db="EMBL/GenBank/DDBJ databases">
        <title>Roseiconus lacunae JC819 isolated from Gulf of Mannar region, Tamil Nadu.</title>
        <authorList>
            <person name="Pk S."/>
            <person name="Ch S."/>
            <person name="Ch V.R."/>
        </authorList>
    </citation>
    <scope>NUCLEOTIDE SEQUENCE [LARGE SCALE GENOMIC DNA]</scope>
    <source>
        <strain evidence="3 4">JC819</strain>
    </source>
</reference>
<dbReference type="InterPro" id="IPR011990">
    <property type="entry name" value="TPR-like_helical_dom_sf"/>
</dbReference>
<feature type="compositionally biased region" description="Basic and acidic residues" evidence="1">
    <location>
        <begin position="205"/>
        <end position="214"/>
    </location>
</feature>
<keyword evidence="4" id="KW-1185">Reference proteome</keyword>
<keyword evidence="2" id="KW-0812">Transmembrane</keyword>
<evidence type="ECO:0000256" key="1">
    <source>
        <dbReference type="SAM" id="MobiDB-lite"/>
    </source>
</evidence>
<protein>
    <recommendedName>
        <fullName evidence="5">Tetratricopeptide repeat protein</fullName>
    </recommendedName>
</protein>